<dbReference type="InterPro" id="IPR015943">
    <property type="entry name" value="WD40/YVTN_repeat-like_dom_sf"/>
</dbReference>
<keyword evidence="3" id="KW-0963">Cytoplasm</keyword>
<dbReference type="Gene3D" id="2.130.10.10">
    <property type="entry name" value="YVTN repeat-like/Quinoprotein amine dehydrogenase"/>
    <property type="match status" value="1"/>
</dbReference>
<dbReference type="GO" id="GO:0000289">
    <property type="term" value="P:nuclear-transcribed mRNA poly(A) tail shortening"/>
    <property type="evidence" value="ECO:0007669"/>
    <property type="project" value="EnsemblFungi"/>
</dbReference>
<dbReference type="GeneID" id="30033968"/>
<dbReference type="Pfam" id="PF20770">
    <property type="entry name" value="PAN2_N"/>
    <property type="match status" value="1"/>
</dbReference>
<dbReference type="GO" id="GO:0004535">
    <property type="term" value="F:poly(A)-specific ribonuclease activity"/>
    <property type="evidence" value="ECO:0007669"/>
    <property type="project" value="UniProtKB-EC"/>
</dbReference>
<dbReference type="GO" id="GO:0031251">
    <property type="term" value="C:PAN complex"/>
    <property type="evidence" value="ECO:0007669"/>
    <property type="project" value="EnsemblFungi"/>
</dbReference>
<dbReference type="PROSITE" id="PS50235">
    <property type="entry name" value="USP_3"/>
    <property type="match status" value="1"/>
</dbReference>
<dbReference type="InterPro" id="IPR036322">
    <property type="entry name" value="WD40_repeat_dom_sf"/>
</dbReference>
<dbReference type="InterPro" id="IPR050785">
    <property type="entry name" value="PAN2-PAN3_catalytic_subunit"/>
</dbReference>
<keyword evidence="9" id="KW-0269">Exonuclease</keyword>
<evidence type="ECO:0000256" key="8">
    <source>
        <dbReference type="ARBA" id="ARBA00022801"/>
    </source>
</evidence>
<evidence type="ECO:0000256" key="10">
    <source>
        <dbReference type="SAM" id="MobiDB-lite"/>
    </source>
</evidence>
<feature type="compositionally biased region" description="Polar residues" evidence="10">
    <location>
        <begin position="308"/>
        <end position="317"/>
    </location>
</feature>
<dbReference type="AlphaFoldDB" id="A0A167EV86"/>
<gene>
    <name evidence="12" type="primary">PAN2</name>
    <name evidence="12" type="ORF">AWJ20_2095</name>
</gene>
<dbReference type="FunFam" id="3.30.420.10:FF:000028">
    <property type="entry name" value="PAN2-PAN3 deadenylation complex catalytic subunit PAN2"/>
    <property type="match status" value="1"/>
</dbReference>
<comment type="catalytic activity">
    <reaction evidence="1">
        <text>Exonucleolytic cleavage of poly(A) to 5'-AMP.</text>
        <dbReference type="EC" id="3.1.13.4"/>
    </reaction>
</comment>
<dbReference type="CDD" id="cd06143">
    <property type="entry name" value="PAN2_exo"/>
    <property type="match status" value="1"/>
</dbReference>
<feature type="compositionally biased region" description="Acidic residues" evidence="10">
    <location>
        <begin position="290"/>
        <end position="300"/>
    </location>
</feature>
<keyword evidence="6" id="KW-0540">Nuclease</keyword>
<dbReference type="GO" id="GO:0006397">
    <property type="term" value="P:mRNA processing"/>
    <property type="evidence" value="ECO:0007669"/>
    <property type="project" value="UniProtKB-KW"/>
</dbReference>
<dbReference type="GO" id="GO:0046872">
    <property type="term" value="F:metal ion binding"/>
    <property type="evidence" value="ECO:0007669"/>
    <property type="project" value="UniProtKB-KW"/>
</dbReference>
<evidence type="ECO:0000256" key="6">
    <source>
        <dbReference type="ARBA" id="ARBA00022722"/>
    </source>
</evidence>
<dbReference type="Proteomes" id="UP000189580">
    <property type="component" value="Chromosome b"/>
</dbReference>
<dbReference type="InterPro" id="IPR028881">
    <property type="entry name" value="PAN2_UCH_dom"/>
</dbReference>
<dbReference type="Pfam" id="PF00929">
    <property type="entry name" value="RNase_T"/>
    <property type="match status" value="1"/>
</dbReference>
<keyword evidence="7" id="KW-0479">Metal-binding</keyword>
<dbReference type="InterPro" id="IPR013520">
    <property type="entry name" value="Ribonucl_H"/>
</dbReference>
<evidence type="ECO:0000313" key="12">
    <source>
        <dbReference type="EMBL" id="ANB14502.1"/>
    </source>
</evidence>
<dbReference type="InterPro" id="IPR012337">
    <property type="entry name" value="RNaseH-like_sf"/>
</dbReference>
<evidence type="ECO:0000256" key="5">
    <source>
        <dbReference type="ARBA" id="ARBA00022664"/>
    </source>
</evidence>
<accession>A0A167EV86</accession>
<keyword evidence="4" id="KW-0853">WD repeat</keyword>
<evidence type="ECO:0000256" key="4">
    <source>
        <dbReference type="ARBA" id="ARBA00022574"/>
    </source>
</evidence>
<dbReference type="GO" id="GO:0000932">
    <property type="term" value="C:P-body"/>
    <property type="evidence" value="ECO:0007669"/>
    <property type="project" value="TreeGrafter"/>
</dbReference>
<dbReference type="SMART" id="SM00479">
    <property type="entry name" value="EXOIII"/>
    <property type="match status" value="1"/>
</dbReference>
<dbReference type="PANTHER" id="PTHR15728:SF0">
    <property type="entry name" value="PAN2-PAN3 DEADENYLATION COMPLEX CATALYTIC SUBUNIT PAN2"/>
    <property type="match status" value="1"/>
</dbReference>
<dbReference type="RefSeq" id="XP_018736979.1">
    <property type="nucleotide sequence ID" value="XM_018879023.1"/>
</dbReference>
<evidence type="ECO:0000256" key="1">
    <source>
        <dbReference type="ARBA" id="ARBA00001663"/>
    </source>
</evidence>
<reference evidence="12 13" key="1">
    <citation type="submission" date="2016-02" db="EMBL/GenBank/DDBJ databases">
        <title>Complete genome sequence and transcriptome regulation of the pentose utilising yeast Sugiyamaella lignohabitans.</title>
        <authorList>
            <person name="Bellasio M."/>
            <person name="Peymann A."/>
            <person name="Valli M."/>
            <person name="Sipitzky M."/>
            <person name="Graf A."/>
            <person name="Sauer M."/>
            <person name="Marx H."/>
            <person name="Mattanovich D."/>
        </authorList>
    </citation>
    <scope>NUCLEOTIDE SEQUENCE [LARGE SCALE GENOMIC DNA]</scope>
    <source>
        <strain evidence="12 13">CBS 10342</strain>
    </source>
</reference>
<dbReference type="InterPro" id="IPR036397">
    <property type="entry name" value="RNaseH_sf"/>
</dbReference>
<dbReference type="GO" id="GO:0006301">
    <property type="term" value="P:DNA damage tolerance"/>
    <property type="evidence" value="ECO:0007669"/>
    <property type="project" value="EnsemblFungi"/>
</dbReference>
<keyword evidence="8" id="KW-0378">Hydrolase</keyword>
<dbReference type="Pfam" id="PF13423">
    <property type="entry name" value="UCH_1"/>
    <property type="match status" value="1"/>
</dbReference>
<dbReference type="SUPFAM" id="SSF54001">
    <property type="entry name" value="Cysteine proteinases"/>
    <property type="match status" value="1"/>
</dbReference>
<dbReference type="EMBL" id="CP014503">
    <property type="protein sequence ID" value="ANB14502.1"/>
    <property type="molecule type" value="Genomic_DNA"/>
</dbReference>
<dbReference type="Gene3D" id="3.90.70.10">
    <property type="entry name" value="Cysteine proteinases"/>
    <property type="match status" value="1"/>
</dbReference>
<sequence length="961" mass="107804">MLSNVTKMKRDSQAIALGLASGSVDVVDPNSLQVVKTFNSHSGPISDLDCRQHIIMTCGTSLRKQGYVPDPLVNCYDLRAMKPLPPIPFPAGAAYIKIHPKMSTCCIIASQSGQLQFADSANPTSVFIHQAAITSPLTSLELSPSGDYLSLTDEEGYIHLWSNTVNPSASFSEFSAPLDFPTSQDPPLHFGVDDDVSLATVGMPYYKEELLSSWSNEDMVFKLGMPSPKIDRSILAGMKVVDYVGYGSYKKTREPRNMAQKYISLDSNRRSSITVPRFISEKERTGEIDDESAIFDDDVRDDDKRPNGKTNTQAPSSRKITKMYRRLEIKYSKFGVNDFDFDFYNKTQYAGLENQAANTYCNSILQLYRYSKYMYNFALKKLAVATTVERVSLLSELGFVFDMLHLAGGKHCCTANFVNALSSIPEAVALGLVFDDMVPNLDQPGLVLQKFKTFLMEQIVKNEKYQTLSVENQLQNVHSNPAALATLPSEFESSVAGIPVSTSIRCLSCGTDSIKKSTIYELDLQTEYGFRNNSSAGPGPNTANFDSLFFKALNSSLDKTNKVRGWCDVCRKYQQLVTTRSATKLPQVLNVNINIFPEADTSVSRQIWASPHWPPTEFFTDNHSRRLVANHRVGKDKYELLGCVVEISRPGHSDHHLVSVVKIDEAWYLFNDFLVKQIPEKDALDFSLAWKTPVLLVYQLANEMPKEFDYGSWKQTLDTSILYKDFFTAGNREEVRREYELLTLEEAPKPGTLVAIDAEFVMLQNEETEIRSDGTKSIVKPRSLSLARVSVVRGEGPKEGVAFIDDYIATTDTIVDYLTEFSGIEPGDLDPALSKRGLVSLHTAYKRLWLLLQLGVTFVGHGLSNDFRTINIQVPANQVIDTLDIYFVRARQRKLSLKFLAWYLLDENVQTGNHDSIEDARTALHLYKKHQQLLRDGTFDATLAKVYSEGHKYNFRPPANS</sequence>
<organism evidence="12 13">
    <name type="scientific">Sugiyamaella lignohabitans</name>
    <dbReference type="NCBI Taxonomy" id="796027"/>
    <lineage>
        <taxon>Eukaryota</taxon>
        <taxon>Fungi</taxon>
        <taxon>Dikarya</taxon>
        <taxon>Ascomycota</taxon>
        <taxon>Saccharomycotina</taxon>
        <taxon>Dipodascomycetes</taxon>
        <taxon>Dipodascales</taxon>
        <taxon>Trichomonascaceae</taxon>
        <taxon>Sugiyamaella</taxon>
    </lineage>
</organism>
<dbReference type="SUPFAM" id="SSF53098">
    <property type="entry name" value="Ribonuclease H-like"/>
    <property type="match status" value="1"/>
</dbReference>
<keyword evidence="13" id="KW-1185">Reference proteome</keyword>
<evidence type="ECO:0000313" key="13">
    <source>
        <dbReference type="Proteomes" id="UP000189580"/>
    </source>
</evidence>
<evidence type="ECO:0000259" key="11">
    <source>
        <dbReference type="PROSITE" id="PS50235"/>
    </source>
</evidence>
<dbReference type="InterPro" id="IPR038765">
    <property type="entry name" value="Papain-like_cys_pep_sf"/>
</dbReference>
<evidence type="ECO:0000256" key="3">
    <source>
        <dbReference type="ARBA" id="ARBA00022490"/>
    </source>
</evidence>
<proteinExistence type="predicted"/>
<keyword evidence="5" id="KW-0507">mRNA processing</keyword>
<dbReference type="SUPFAM" id="SSF50978">
    <property type="entry name" value="WD40 repeat-like"/>
    <property type="match status" value="1"/>
</dbReference>
<dbReference type="InterPro" id="IPR048841">
    <property type="entry name" value="PAN2_N"/>
</dbReference>
<evidence type="ECO:0000256" key="2">
    <source>
        <dbReference type="ARBA" id="ARBA00004496"/>
    </source>
</evidence>
<dbReference type="Gene3D" id="3.30.420.10">
    <property type="entry name" value="Ribonuclease H-like superfamily/Ribonuclease H"/>
    <property type="match status" value="1"/>
</dbReference>
<dbReference type="PANTHER" id="PTHR15728">
    <property type="entry name" value="DEADENYLATION COMPLEX CATALYTIC SUBUNIT PAN2"/>
    <property type="match status" value="1"/>
</dbReference>
<evidence type="ECO:0000256" key="7">
    <source>
        <dbReference type="ARBA" id="ARBA00022723"/>
    </source>
</evidence>
<feature type="region of interest" description="Disordered" evidence="10">
    <location>
        <begin position="290"/>
        <end position="317"/>
    </location>
</feature>
<dbReference type="InterPro" id="IPR028889">
    <property type="entry name" value="USP"/>
</dbReference>
<dbReference type="GO" id="GO:0003676">
    <property type="term" value="F:nucleic acid binding"/>
    <property type="evidence" value="ECO:0007669"/>
    <property type="project" value="InterPro"/>
</dbReference>
<name>A0A167EV86_9ASCO</name>
<dbReference type="OrthoDB" id="16516at2759"/>
<feature type="domain" description="USP" evidence="11">
    <location>
        <begin position="350"/>
        <end position="701"/>
    </location>
</feature>
<dbReference type="KEGG" id="slb:AWJ20_2095"/>
<protein>
    <submittedName>
        <fullName evidence="12">Pan2p</fullName>
    </submittedName>
</protein>
<comment type="subcellular location">
    <subcellularLocation>
        <location evidence="2">Cytoplasm</location>
    </subcellularLocation>
</comment>
<evidence type="ECO:0000256" key="9">
    <source>
        <dbReference type="ARBA" id="ARBA00022839"/>
    </source>
</evidence>